<feature type="transmembrane region" description="Helical" evidence="7">
    <location>
        <begin position="380"/>
        <end position="404"/>
    </location>
</feature>
<evidence type="ECO:0000256" key="6">
    <source>
        <dbReference type="ARBA" id="ARBA00023136"/>
    </source>
</evidence>
<feature type="transmembrane region" description="Helical" evidence="7">
    <location>
        <begin position="72"/>
        <end position="90"/>
    </location>
</feature>
<dbReference type="SUPFAM" id="SSF118215">
    <property type="entry name" value="Proton glutamate symport protein"/>
    <property type="match status" value="1"/>
</dbReference>
<feature type="transmembrane region" description="Helical" evidence="7">
    <location>
        <begin position="246"/>
        <end position="271"/>
    </location>
</feature>
<evidence type="ECO:0000256" key="2">
    <source>
        <dbReference type="ARBA" id="ARBA00022448"/>
    </source>
</evidence>
<evidence type="ECO:0000256" key="7">
    <source>
        <dbReference type="SAM" id="Phobius"/>
    </source>
</evidence>
<evidence type="ECO:0000256" key="5">
    <source>
        <dbReference type="ARBA" id="ARBA00022989"/>
    </source>
</evidence>
<dbReference type="RefSeq" id="WP_252969963.1">
    <property type="nucleotide sequence ID" value="NZ_LR588407.1"/>
</dbReference>
<keyword evidence="3" id="KW-1003">Cell membrane</keyword>
<dbReference type="AlphaFoldDB" id="A0A4P1JTU4"/>
<dbReference type="EMBL" id="LR588407">
    <property type="protein sequence ID" value="VTO11555.1"/>
    <property type="molecule type" value="Genomic_DNA"/>
</dbReference>
<dbReference type="Gene3D" id="1.10.3860.10">
    <property type="entry name" value="Sodium:dicarboxylate symporter"/>
    <property type="match status" value="1"/>
</dbReference>
<dbReference type="PRINTS" id="PR00173">
    <property type="entry name" value="EDTRNSPORT"/>
</dbReference>
<dbReference type="GO" id="GO:0015293">
    <property type="term" value="F:symporter activity"/>
    <property type="evidence" value="ECO:0007669"/>
    <property type="project" value="UniProtKB-KW"/>
</dbReference>
<keyword evidence="6 7" id="KW-0472">Membrane</keyword>
<dbReference type="KEGG" id="bvy:NCTC9239_00414"/>
<comment type="subcellular location">
    <subcellularLocation>
        <location evidence="1">Cell membrane</location>
        <topology evidence="1">Multi-pass membrane protein</topology>
    </subcellularLocation>
</comment>
<accession>A0A4P1JTU4</accession>
<feature type="transmembrane region" description="Helical" evidence="7">
    <location>
        <begin position="175"/>
        <end position="193"/>
    </location>
</feature>
<name>A0A4P1JTU4_9CAUL</name>
<evidence type="ECO:0000256" key="3">
    <source>
        <dbReference type="ARBA" id="ARBA00022475"/>
    </source>
</evidence>
<feature type="transmembrane region" description="Helical" evidence="7">
    <location>
        <begin position="324"/>
        <end position="345"/>
    </location>
</feature>
<gene>
    <name evidence="8" type="primary">gltP_1</name>
    <name evidence="8" type="ORF">NCTC9239_00414</name>
</gene>
<evidence type="ECO:0000313" key="8">
    <source>
        <dbReference type="EMBL" id="VTO11555.1"/>
    </source>
</evidence>
<dbReference type="Proteomes" id="UP000309952">
    <property type="component" value="Chromosome"/>
</dbReference>
<evidence type="ECO:0000256" key="1">
    <source>
        <dbReference type="ARBA" id="ARBA00004651"/>
    </source>
</evidence>
<evidence type="ECO:0000256" key="4">
    <source>
        <dbReference type="ARBA" id="ARBA00022692"/>
    </source>
</evidence>
<sequence>MFTLARGAAAASVAVMKSARSFLTSLSTLVLLSLVLGLLAGAAAQAWGLPGGHVTADFIQALGQLWLNALRMTIIPLVFSLLVTGIASIADAARTGRLALRAVSWFGGLIVFATVYAVAAAYGLHALWPIDPEGARLLLAIKPEGAEGLGAGAPFSEFVKTIAPANPIRAAAEDAILGMVVFAVFFGFAASGLPERLRVPLITFFEAVGETMIVIVRWVLKAAPLGVFALSIGVGLTAGASAAGVLLHYVALISLACIGIGLIFYPLAVLFGRVSLGRFARAAAPAQVVAFSTQSSLASLPVMVERAVDELGVKRSTAGLVLPLAVAVFRITSPVANLGVAIYCAHLFGLEPSAGQLLAAMLTAVLISIGTVGLPGQASFFASIAPICIAMGVPLELLPLLLAVEVVPDIFRTLGNVTADLAVVRIVQGGEVEAAE</sequence>
<feature type="transmembrane region" description="Helical" evidence="7">
    <location>
        <begin position="357"/>
        <end position="374"/>
    </location>
</feature>
<keyword evidence="4 7" id="KW-0812">Transmembrane</keyword>
<proteinExistence type="predicted"/>
<dbReference type="PANTHER" id="PTHR42865">
    <property type="entry name" value="PROTON/GLUTAMATE-ASPARTATE SYMPORTER"/>
    <property type="match status" value="1"/>
</dbReference>
<protein>
    <submittedName>
        <fullName evidence="8">Glutamate-aspartate carrier protein</fullName>
    </submittedName>
</protein>
<dbReference type="InterPro" id="IPR036458">
    <property type="entry name" value="Na:dicarbo_symporter_sf"/>
</dbReference>
<dbReference type="GO" id="GO:0005886">
    <property type="term" value="C:plasma membrane"/>
    <property type="evidence" value="ECO:0007669"/>
    <property type="project" value="UniProtKB-SubCell"/>
</dbReference>
<evidence type="ECO:0000313" key="9">
    <source>
        <dbReference type="Proteomes" id="UP000309952"/>
    </source>
</evidence>
<organism evidence="8 9">
    <name type="scientific">Brevundimonas vancanneytii</name>
    <dbReference type="NCBI Taxonomy" id="1325724"/>
    <lineage>
        <taxon>Bacteria</taxon>
        <taxon>Pseudomonadati</taxon>
        <taxon>Pseudomonadota</taxon>
        <taxon>Alphaproteobacteria</taxon>
        <taxon>Caulobacterales</taxon>
        <taxon>Caulobacteraceae</taxon>
        <taxon>Brevundimonas</taxon>
    </lineage>
</organism>
<feature type="transmembrane region" description="Helical" evidence="7">
    <location>
        <begin position="102"/>
        <end position="124"/>
    </location>
</feature>
<dbReference type="Pfam" id="PF00375">
    <property type="entry name" value="SDF"/>
    <property type="match status" value="1"/>
</dbReference>
<feature type="transmembrane region" description="Helical" evidence="7">
    <location>
        <begin position="214"/>
        <end position="240"/>
    </location>
</feature>
<keyword evidence="9" id="KW-1185">Reference proteome</keyword>
<dbReference type="PANTHER" id="PTHR42865:SF7">
    <property type="entry name" value="PROTON_GLUTAMATE-ASPARTATE SYMPORTER"/>
    <property type="match status" value="1"/>
</dbReference>
<reference evidence="8 9" key="1">
    <citation type="submission" date="2019-04" db="EMBL/GenBank/DDBJ databases">
        <authorList>
            <consortium name="Pathogen Informatics"/>
        </authorList>
    </citation>
    <scope>NUCLEOTIDE SEQUENCE [LARGE SCALE GENOMIC DNA]</scope>
    <source>
        <strain evidence="8 9">NCTC9239</strain>
    </source>
</reference>
<dbReference type="InterPro" id="IPR001991">
    <property type="entry name" value="Na-dicarboxylate_symporter"/>
</dbReference>
<keyword evidence="2" id="KW-0813">Transport</keyword>
<keyword evidence="5 7" id="KW-1133">Transmembrane helix</keyword>